<name>A0ACA9SYC5_9GLOM</name>
<accession>A0ACA9SYC5</accession>
<protein>
    <submittedName>
        <fullName evidence="1">3529_t:CDS:1</fullName>
    </submittedName>
</protein>
<sequence length="40" mass="4687">GCELARKVGYLTTIIEKLKEQIKQRDEIIKQKDETIKGRI</sequence>
<dbReference type="EMBL" id="CAJVQC010170184">
    <property type="protein sequence ID" value="CAG8850326.1"/>
    <property type="molecule type" value="Genomic_DNA"/>
</dbReference>
<dbReference type="Proteomes" id="UP000789920">
    <property type="component" value="Unassembled WGS sequence"/>
</dbReference>
<organism evidence="1 2">
    <name type="scientific">Racocetra persica</name>
    <dbReference type="NCBI Taxonomy" id="160502"/>
    <lineage>
        <taxon>Eukaryota</taxon>
        <taxon>Fungi</taxon>
        <taxon>Fungi incertae sedis</taxon>
        <taxon>Mucoromycota</taxon>
        <taxon>Glomeromycotina</taxon>
        <taxon>Glomeromycetes</taxon>
        <taxon>Diversisporales</taxon>
        <taxon>Gigasporaceae</taxon>
        <taxon>Racocetra</taxon>
    </lineage>
</organism>
<proteinExistence type="predicted"/>
<gene>
    <name evidence="1" type="ORF">RPERSI_LOCUS36032</name>
</gene>
<comment type="caution">
    <text evidence="1">The sequence shown here is derived from an EMBL/GenBank/DDBJ whole genome shotgun (WGS) entry which is preliminary data.</text>
</comment>
<feature type="non-terminal residue" evidence="1">
    <location>
        <position position="1"/>
    </location>
</feature>
<keyword evidence="2" id="KW-1185">Reference proteome</keyword>
<reference evidence="1" key="1">
    <citation type="submission" date="2021-06" db="EMBL/GenBank/DDBJ databases">
        <authorList>
            <person name="Kallberg Y."/>
            <person name="Tangrot J."/>
            <person name="Rosling A."/>
        </authorList>
    </citation>
    <scope>NUCLEOTIDE SEQUENCE</scope>
    <source>
        <strain evidence="1">MA461A</strain>
    </source>
</reference>
<evidence type="ECO:0000313" key="2">
    <source>
        <dbReference type="Proteomes" id="UP000789920"/>
    </source>
</evidence>
<evidence type="ECO:0000313" key="1">
    <source>
        <dbReference type="EMBL" id="CAG8850326.1"/>
    </source>
</evidence>